<dbReference type="AlphaFoldDB" id="A0A3A4KRX5"/>
<keyword evidence="3" id="KW-1185">Reference proteome</keyword>
<dbReference type="EMBL" id="QZFU01000012">
    <property type="protein sequence ID" value="RJO78716.1"/>
    <property type="molecule type" value="Genomic_DNA"/>
</dbReference>
<name>A0A3A4KRX5_9NOCA</name>
<protein>
    <submittedName>
        <fullName evidence="2">WXG100 family type VII secretion target</fullName>
    </submittedName>
</protein>
<dbReference type="Gene3D" id="1.10.287.1060">
    <property type="entry name" value="ESAT-6-like"/>
    <property type="match status" value="1"/>
</dbReference>
<comment type="caution">
    <text evidence="2">The sequence shown here is derived from an EMBL/GenBank/DDBJ whole genome shotgun (WGS) entry which is preliminary data.</text>
</comment>
<reference evidence="2 3" key="1">
    <citation type="submission" date="2018-09" db="EMBL/GenBank/DDBJ databases">
        <title>YIM PH21274 draft genome.</title>
        <authorList>
            <person name="Miao C."/>
        </authorList>
    </citation>
    <scope>NUCLEOTIDE SEQUENCE [LARGE SCALE GENOMIC DNA]</scope>
    <source>
        <strain evidence="2 3">YIM PH 21724</strain>
    </source>
</reference>
<dbReference type="RefSeq" id="WP_120038121.1">
    <property type="nucleotide sequence ID" value="NZ_QZFU01000012.1"/>
</dbReference>
<accession>A0A3A4KRX5</accession>
<evidence type="ECO:0000313" key="2">
    <source>
        <dbReference type="EMBL" id="RJO78716.1"/>
    </source>
</evidence>
<feature type="region of interest" description="Disordered" evidence="1">
    <location>
        <begin position="83"/>
        <end position="103"/>
    </location>
</feature>
<dbReference type="Proteomes" id="UP000266677">
    <property type="component" value="Unassembled WGS sequence"/>
</dbReference>
<evidence type="ECO:0000313" key="3">
    <source>
        <dbReference type="Proteomes" id="UP000266677"/>
    </source>
</evidence>
<dbReference type="InterPro" id="IPR010310">
    <property type="entry name" value="T7SS_ESAT-6-like"/>
</dbReference>
<feature type="compositionally biased region" description="Polar residues" evidence="1">
    <location>
        <begin position="83"/>
        <end position="94"/>
    </location>
</feature>
<dbReference type="OrthoDB" id="4556231at2"/>
<gene>
    <name evidence="2" type="ORF">D5S18_03995</name>
</gene>
<dbReference type="SUPFAM" id="SSF140453">
    <property type="entry name" value="EsxAB dimer-like"/>
    <property type="match status" value="1"/>
</dbReference>
<sequence length="103" mass="11019">MTDSPFSVDLDHLDRIVAKLAGLAEYIAENIDSIDTRVATLKSGTWAGVAADAYHEAHSQLMVGARELGEGIRDISAGARTAHTSYSEAGNANSRLFRRDGNT</sequence>
<dbReference type="Pfam" id="PF06013">
    <property type="entry name" value="WXG100"/>
    <property type="match status" value="1"/>
</dbReference>
<organism evidence="2 3">
    <name type="scientific">Nocardia panacis</name>
    <dbReference type="NCBI Taxonomy" id="2340916"/>
    <lineage>
        <taxon>Bacteria</taxon>
        <taxon>Bacillati</taxon>
        <taxon>Actinomycetota</taxon>
        <taxon>Actinomycetes</taxon>
        <taxon>Mycobacteriales</taxon>
        <taxon>Nocardiaceae</taxon>
        <taxon>Nocardia</taxon>
    </lineage>
</organism>
<evidence type="ECO:0000256" key="1">
    <source>
        <dbReference type="SAM" id="MobiDB-lite"/>
    </source>
</evidence>
<proteinExistence type="predicted"/>
<dbReference type="InterPro" id="IPR036689">
    <property type="entry name" value="ESAT-6-like_sf"/>
</dbReference>